<dbReference type="InterPro" id="IPR011701">
    <property type="entry name" value="MFS"/>
</dbReference>
<dbReference type="InterPro" id="IPR020846">
    <property type="entry name" value="MFS_dom"/>
</dbReference>
<evidence type="ECO:0000256" key="1">
    <source>
        <dbReference type="ARBA" id="ARBA00022692"/>
    </source>
</evidence>
<gene>
    <name evidence="6" type="ORF">DFP79_0324</name>
</gene>
<reference evidence="6 7" key="1">
    <citation type="submission" date="2019-03" db="EMBL/GenBank/DDBJ databases">
        <title>Genomic Encyclopedia of Type Strains, Phase III (KMG-III): the genomes of soil and plant-associated and newly described type strains.</title>
        <authorList>
            <person name="Whitman W."/>
        </authorList>
    </citation>
    <scope>NUCLEOTIDE SEQUENCE [LARGE SCALE GENOMIC DNA]</scope>
    <source>
        <strain evidence="6 7">CECT 7378</strain>
    </source>
</reference>
<feature type="transmembrane region" description="Helical" evidence="4">
    <location>
        <begin position="165"/>
        <end position="185"/>
    </location>
</feature>
<dbReference type="SUPFAM" id="SSF103473">
    <property type="entry name" value="MFS general substrate transporter"/>
    <property type="match status" value="1"/>
</dbReference>
<feature type="transmembrane region" description="Helical" evidence="4">
    <location>
        <begin position="360"/>
        <end position="381"/>
    </location>
</feature>
<evidence type="ECO:0000313" key="7">
    <source>
        <dbReference type="Proteomes" id="UP000294656"/>
    </source>
</evidence>
<feature type="transmembrane region" description="Helical" evidence="4">
    <location>
        <begin position="209"/>
        <end position="228"/>
    </location>
</feature>
<dbReference type="OrthoDB" id="8558006at2"/>
<keyword evidence="7" id="KW-1185">Reference proteome</keyword>
<dbReference type="EMBL" id="SNXC01000004">
    <property type="protein sequence ID" value="TDP00515.1"/>
    <property type="molecule type" value="Genomic_DNA"/>
</dbReference>
<evidence type="ECO:0000256" key="2">
    <source>
        <dbReference type="ARBA" id="ARBA00022989"/>
    </source>
</evidence>
<keyword evidence="2 4" id="KW-1133">Transmembrane helix</keyword>
<feature type="transmembrane region" description="Helical" evidence="4">
    <location>
        <begin position="334"/>
        <end position="354"/>
    </location>
</feature>
<feature type="transmembrane region" description="Helical" evidence="4">
    <location>
        <begin position="278"/>
        <end position="296"/>
    </location>
</feature>
<protein>
    <submittedName>
        <fullName evidence="6">Putative MFS family arabinose efflux permease</fullName>
    </submittedName>
</protein>
<feature type="transmembrane region" description="Helical" evidence="4">
    <location>
        <begin position="41"/>
        <end position="60"/>
    </location>
</feature>
<dbReference type="GO" id="GO:0022857">
    <property type="term" value="F:transmembrane transporter activity"/>
    <property type="evidence" value="ECO:0007669"/>
    <property type="project" value="InterPro"/>
</dbReference>
<feature type="domain" description="Major facilitator superfamily (MFS) profile" evidence="5">
    <location>
        <begin position="207"/>
        <end position="392"/>
    </location>
</feature>
<feature type="transmembrane region" description="Helical" evidence="4">
    <location>
        <begin position="302"/>
        <end position="322"/>
    </location>
</feature>
<feature type="transmembrane region" description="Helical" evidence="4">
    <location>
        <begin position="95"/>
        <end position="112"/>
    </location>
</feature>
<evidence type="ECO:0000256" key="4">
    <source>
        <dbReference type="SAM" id="Phobius"/>
    </source>
</evidence>
<evidence type="ECO:0000259" key="5">
    <source>
        <dbReference type="PROSITE" id="PS50850"/>
    </source>
</evidence>
<dbReference type="Gene3D" id="1.20.1250.20">
    <property type="entry name" value="MFS general substrate transporter like domains"/>
    <property type="match status" value="1"/>
</dbReference>
<dbReference type="PANTHER" id="PTHR23534">
    <property type="entry name" value="MFS PERMEASE"/>
    <property type="match status" value="1"/>
</dbReference>
<evidence type="ECO:0000256" key="3">
    <source>
        <dbReference type="ARBA" id="ARBA00023136"/>
    </source>
</evidence>
<name>A0A4R6MFW2_9GAMM</name>
<dbReference type="InterPro" id="IPR036259">
    <property type="entry name" value="MFS_trans_sf"/>
</dbReference>
<dbReference type="PANTHER" id="PTHR23534:SF1">
    <property type="entry name" value="MAJOR FACILITATOR SUPERFAMILY PROTEIN"/>
    <property type="match status" value="1"/>
</dbReference>
<comment type="caution">
    <text evidence="6">The sequence shown here is derived from an EMBL/GenBank/DDBJ whole genome shotgun (WGS) entry which is preliminary data.</text>
</comment>
<proteinExistence type="predicted"/>
<dbReference type="PROSITE" id="PS50850">
    <property type="entry name" value="MFS"/>
    <property type="match status" value="1"/>
</dbReference>
<keyword evidence="3 4" id="KW-0472">Membrane</keyword>
<organism evidence="6 7">
    <name type="scientific">Marinomonas balearica</name>
    <dbReference type="NCBI Taxonomy" id="491947"/>
    <lineage>
        <taxon>Bacteria</taxon>
        <taxon>Pseudomonadati</taxon>
        <taxon>Pseudomonadota</taxon>
        <taxon>Gammaproteobacteria</taxon>
        <taxon>Oceanospirillales</taxon>
        <taxon>Oceanospirillaceae</taxon>
        <taxon>Marinomonas</taxon>
    </lineage>
</organism>
<feature type="transmembrane region" description="Helical" evidence="4">
    <location>
        <begin position="132"/>
        <end position="153"/>
    </location>
</feature>
<dbReference type="Pfam" id="PF07690">
    <property type="entry name" value="MFS_1"/>
    <property type="match status" value="2"/>
</dbReference>
<dbReference type="RefSeq" id="WP_133502218.1">
    <property type="nucleotide sequence ID" value="NZ_SNXC01000004.1"/>
</dbReference>
<accession>A0A4R6MFW2</accession>
<feature type="transmembrane region" description="Helical" evidence="4">
    <location>
        <begin position="7"/>
        <end position="29"/>
    </location>
</feature>
<keyword evidence="1 4" id="KW-0812">Transmembrane</keyword>
<evidence type="ECO:0000313" key="6">
    <source>
        <dbReference type="EMBL" id="TDP00515.1"/>
    </source>
</evidence>
<dbReference type="Proteomes" id="UP000294656">
    <property type="component" value="Unassembled WGS sequence"/>
</dbReference>
<feature type="transmembrane region" description="Helical" evidence="4">
    <location>
        <begin position="248"/>
        <end position="266"/>
    </location>
</feature>
<dbReference type="AlphaFoldDB" id="A0A4R6MFW2"/>
<feature type="transmembrane region" description="Helical" evidence="4">
    <location>
        <begin position="72"/>
        <end position="89"/>
    </location>
</feature>
<sequence length="392" mass="42471">MFGTTVWGLALGQALLITGNILLISVAALVGQHLAPDPDYATVPIALQYIGLMCITLPAAHVMKWVGRKKGFLIGNVFGVVGACLAYMALSVDNFYIFCCGTFTLGMSIGVGQQYRYAAAENAPKNKIPQSISLIMAAGIIAAILGPNVAVWFEHWFPDVQYQGAFLALIIVYLLTMVIIQLLPLKKPSIEEQQGHTRSYKELLKQNDLLGAIVAGAIGYGVMVLIMTATPLAMMHSGHNFSDTASTIQWHVLGMFAPSFFTGKLISRFGCSKVIQTGCLMLVGCIALTQFGITYWHFSIALALLGIGWNFTFIGATSLLTGTYQPAEKAKVQGLNDLIVFTCSAAASLLAGYWQNIFGWQLLNLMMIPFIFSAMITVAAIQKRAELYVESN</sequence>